<dbReference type="InterPro" id="IPR004090">
    <property type="entry name" value="Chemotax_Me-accpt_rcpt"/>
</dbReference>
<dbReference type="InterPro" id="IPR016131">
    <property type="entry name" value="Haemerythrin_Fe_BS"/>
</dbReference>
<dbReference type="InterPro" id="IPR051310">
    <property type="entry name" value="MCP_chemotaxis"/>
</dbReference>
<dbReference type="GO" id="GO:0006935">
    <property type="term" value="P:chemotaxis"/>
    <property type="evidence" value="ECO:0007669"/>
    <property type="project" value="UniProtKB-KW"/>
</dbReference>
<gene>
    <name evidence="11" type="primary">tsr_9</name>
    <name evidence="11" type="ORF">BerOc1_02926</name>
</gene>
<dbReference type="PANTHER" id="PTHR43531:SF11">
    <property type="entry name" value="METHYL-ACCEPTING CHEMOTAXIS PROTEIN 3"/>
    <property type="match status" value="1"/>
</dbReference>
<keyword evidence="8" id="KW-1133">Transmembrane helix</keyword>
<proteinExistence type="inferred from homology"/>
<evidence type="ECO:0000256" key="4">
    <source>
        <dbReference type="ARBA" id="ARBA00023004"/>
    </source>
</evidence>
<dbReference type="PROSITE" id="PS50111">
    <property type="entry name" value="CHEMOTAXIS_TRANSDUC_2"/>
    <property type="match status" value="1"/>
</dbReference>
<dbReference type="NCBIfam" id="NF033749">
    <property type="entry name" value="bact_hemeryth"/>
    <property type="match status" value="1"/>
</dbReference>
<dbReference type="InterPro" id="IPR012312">
    <property type="entry name" value="Hemerythrin-like"/>
</dbReference>
<keyword evidence="6" id="KW-0807">Transducer</keyword>
<accession>A0A1J5MWN8</accession>
<evidence type="ECO:0000259" key="9">
    <source>
        <dbReference type="PROSITE" id="PS50111"/>
    </source>
</evidence>
<dbReference type="AlphaFoldDB" id="A0A1J5MWN8"/>
<keyword evidence="3" id="KW-0479">Metal-binding</keyword>
<keyword evidence="12" id="KW-1185">Reference proteome</keyword>
<sequence length="559" mass="59333">MRVKYKVAALGGGVALACAVGFIAAIHWKAGALLDAAGDGANAGVTESIASLKLWAWSVGIAGLILSALAGLWLGNRFRSAALRVADVLKQFNRGNLDVEHIPMGKDEFEELGLGLNAMGGRLRTLVGDIRASAADVAAGGEALSDSAEDMNCGSSAQAADIKEAMASVEEMTANIRHNADNAKRTSTVASKAAAEATESGKSVARAMEAMHVIAEKITIIEEIARQTNLLALNAAIEAARAGEHGKGFAVVAAEVRKLAEKAGQAAAEIGEVSRESQAIAISAGEILDKMVPDIAATAAQLEEISASSDEQRSGADLVARAIRQMDGAAQRNTMTSSALASTAEELSAQASRIQKAIGSFQASREHAPRRAPASTPPAPAPTRASVVRRPPPRLQPAAAPKLPTAPAAAPAPAKPAFKASGDRKDLVIWDDSFVLGIEKIDSQHHTLVDMVNNLYHAMQEGRGRDYLGELLEQLKNYTVTHFGTEEEYFRQVGYKGAESHEKIHKELVQTVLDFEAKFKSGEATVTRELMTFLRDWLQNHIKKIDKSYVKTLNEAGIR</sequence>
<evidence type="ECO:0000313" key="11">
    <source>
        <dbReference type="EMBL" id="OIQ50981.1"/>
    </source>
</evidence>
<feature type="compositionally biased region" description="Low complexity" evidence="7">
    <location>
        <begin position="396"/>
        <end position="419"/>
    </location>
</feature>
<dbReference type="InterPro" id="IPR004089">
    <property type="entry name" value="MCPsignal_dom"/>
</dbReference>
<dbReference type="RefSeq" id="WP_071546369.1">
    <property type="nucleotide sequence ID" value="NZ_LKAQ01000004.1"/>
</dbReference>
<dbReference type="PANTHER" id="PTHR43531">
    <property type="entry name" value="PROTEIN ICFG"/>
    <property type="match status" value="1"/>
</dbReference>
<dbReference type="GO" id="GO:0004888">
    <property type="term" value="F:transmembrane signaling receptor activity"/>
    <property type="evidence" value="ECO:0007669"/>
    <property type="project" value="InterPro"/>
</dbReference>
<dbReference type="PROSITE" id="PS50885">
    <property type="entry name" value="HAMP"/>
    <property type="match status" value="1"/>
</dbReference>
<feature type="domain" description="HAMP" evidence="10">
    <location>
        <begin position="76"/>
        <end position="128"/>
    </location>
</feature>
<dbReference type="SMART" id="SM00283">
    <property type="entry name" value="MA"/>
    <property type="match status" value="1"/>
</dbReference>
<dbReference type="OrthoDB" id="9763018at2"/>
<dbReference type="Gene3D" id="1.20.120.50">
    <property type="entry name" value="Hemerythrin-like"/>
    <property type="match status" value="1"/>
</dbReference>
<dbReference type="Proteomes" id="UP000181901">
    <property type="component" value="Unassembled WGS sequence"/>
</dbReference>
<feature type="transmembrane region" description="Helical" evidence="8">
    <location>
        <begin position="7"/>
        <end position="28"/>
    </location>
</feature>
<organism evidence="11 12">
    <name type="scientific">Pseudodesulfovibrio hydrargyri</name>
    <dbReference type="NCBI Taxonomy" id="2125990"/>
    <lineage>
        <taxon>Bacteria</taxon>
        <taxon>Pseudomonadati</taxon>
        <taxon>Thermodesulfobacteriota</taxon>
        <taxon>Desulfovibrionia</taxon>
        <taxon>Desulfovibrionales</taxon>
        <taxon>Desulfovibrionaceae</taxon>
    </lineage>
</organism>
<dbReference type="NCBIfam" id="TIGR02481">
    <property type="entry name" value="hemeryth_dom"/>
    <property type="match status" value="1"/>
</dbReference>
<dbReference type="SUPFAM" id="SSF47188">
    <property type="entry name" value="Hemerythrin-like"/>
    <property type="match status" value="1"/>
</dbReference>
<dbReference type="GO" id="GO:0005886">
    <property type="term" value="C:plasma membrane"/>
    <property type="evidence" value="ECO:0007669"/>
    <property type="project" value="TreeGrafter"/>
</dbReference>
<keyword evidence="4" id="KW-0408">Iron</keyword>
<evidence type="ECO:0000256" key="1">
    <source>
        <dbReference type="ARBA" id="ARBA00010587"/>
    </source>
</evidence>
<dbReference type="PROSITE" id="PS51257">
    <property type="entry name" value="PROKAR_LIPOPROTEIN"/>
    <property type="match status" value="1"/>
</dbReference>
<dbReference type="GO" id="GO:0046872">
    <property type="term" value="F:metal ion binding"/>
    <property type="evidence" value="ECO:0007669"/>
    <property type="project" value="UniProtKB-KW"/>
</dbReference>
<comment type="similarity">
    <text evidence="5">Belongs to the methyl-accepting chemotaxis (MCP) protein family.</text>
</comment>
<evidence type="ECO:0000256" key="8">
    <source>
        <dbReference type="SAM" id="Phobius"/>
    </source>
</evidence>
<keyword evidence="2" id="KW-0145">Chemotaxis</keyword>
<dbReference type="Pfam" id="PF00015">
    <property type="entry name" value="MCPsignal"/>
    <property type="match status" value="1"/>
</dbReference>
<comment type="caution">
    <text evidence="11">The sequence shown here is derived from an EMBL/GenBank/DDBJ whole genome shotgun (WGS) entry which is preliminary data.</text>
</comment>
<evidence type="ECO:0000256" key="6">
    <source>
        <dbReference type="PROSITE-ProRule" id="PRU00284"/>
    </source>
</evidence>
<protein>
    <submittedName>
        <fullName evidence="11">Methyl-accepting chemotaxis protein I</fullName>
    </submittedName>
</protein>
<evidence type="ECO:0000256" key="3">
    <source>
        <dbReference type="ARBA" id="ARBA00022723"/>
    </source>
</evidence>
<dbReference type="InterPro" id="IPR035938">
    <property type="entry name" value="Hemerythrin-like_sf"/>
</dbReference>
<feature type="transmembrane region" description="Helical" evidence="8">
    <location>
        <begin position="54"/>
        <end position="74"/>
    </location>
</feature>
<evidence type="ECO:0000259" key="10">
    <source>
        <dbReference type="PROSITE" id="PS50885"/>
    </source>
</evidence>
<comment type="similarity">
    <text evidence="1">Belongs to the hemerythrin family.</text>
</comment>
<name>A0A1J5MWN8_9BACT</name>
<evidence type="ECO:0000256" key="5">
    <source>
        <dbReference type="ARBA" id="ARBA00029447"/>
    </source>
</evidence>
<dbReference type="Pfam" id="PF01814">
    <property type="entry name" value="Hemerythrin"/>
    <property type="match status" value="1"/>
</dbReference>
<evidence type="ECO:0000256" key="2">
    <source>
        <dbReference type="ARBA" id="ARBA00022500"/>
    </source>
</evidence>
<evidence type="ECO:0000256" key="7">
    <source>
        <dbReference type="SAM" id="MobiDB-lite"/>
    </source>
</evidence>
<dbReference type="InterPro" id="IPR012827">
    <property type="entry name" value="Hemerythrin_metal-bd"/>
</dbReference>
<keyword evidence="8" id="KW-0472">Membrane</keyword>
<dbReference type="Gene3D" id="1.10.287.950">
    <property type="entry name" value="Methyl-accepting chemotaxis protein"/>
    <property type="match status" value="1"/>
</dbReference>
<dbReference type="SUPFAM" id="SSF58104">
    <property type="entry name" value="Methyl-accepting chemotaxis protein (MCP) signaling domain"/>
    <property type="match status" value="1"/>
</dbReference>
<evidence type="ECO:0000313" key="12">
    <source>
        <dbReference type="Proteomes" id="UP000181901"/>
    </source>
</evidence>
<dbReference type="EMBL" id="LKAQ01000004">
    <property type="protein sequence ID" value="OIQ50981.1"/>
    <property type="molecule type" value="Genomic_DNA"/>
</dbReference>
<reference evidence="11 12" key="1">
    <citation type="submission" date="2015-09" db="EMBL/GenBank/DDBJ databases">
        <title>Genome of Desulfovibrio dechloracetivorans BerOc1, a mercury methylating strain isolated from highly hydrocarbons and metals contaminated coastal sediments.</title>
        <authorList>
            <person name="Goni Urriza M."/>
            <person name="Gassie C."/>
            <person name="Bouchez O."/>
            <person name="Klopp C."/>
            <person name="Ranchou-Peyruse A."/>
            <person name="Remy G."/>
        </authorList>
    </citation>
    <scope>NUCLEOTIDE SEQUENCE [LARGE SCALE GENOMIC DNA]</scope>
    <source>
        <strain evidence="11 12">BerOc1</strain>
    </source>
</reference>
<dbReference type="PRINTS" id="PR00260">
    <property type="entry name" value="CHEMTRNSDUCR"/>
</dbReference>
<feature type="domain" description="Methyl-accepting transducer" evidence="9">
    <location>
        <begin position="133"/>
        <end position="348"/>
    </location>
</feature>
<dbReference type="GO" id="GO:0007165">
    <property type="term" value="P:signal transduction"/>
    <property type="evidence" value="ECO:0007669"/>
    <property type="project" value="UniProtKB-KW"/>
</dbReference>
<dbReference type="InterPro" id="IPR003660">
    <property type="entry name" value="HAMP_dom"/>
</dbReference>
<dbReference type="PROSITE" id="PS00550">
    <property type="entry name" value="HEMERYTHRINS"/>
    <property type="match status" value="1"/>
</dbReference>
<dbReference type="CDD" id="cd12107">
    <property type="entry name" value="Hemerythrin"/>
    <property type="match status" value="1"/>
</dbReference>
<keyword evidence="8" id="KW-0812">Transmembrane</keyword>
<feature type="region of interest" description="Disordered" evidence="7">
    <location>
        <begin position="361"/>
        <end position="419"/>
    </location>
</feature>